<dbReference type="EMBL" id="CP021455">
    <property type="protein sequence ID" value="ARU06227.1"/>
    <property type="molecule type" value="Genomic_DNA"/>
</dbReference>
<feature type="region of interest" description="Disordered" evidence="10">
    <location>
        <begin position="450"/>
        <end position="475"/>
    </location>
</feature>
<dbReference type="InterPro" id="IPR001807">
    <property type="entry name" value="ClC"/>
</dbReference>
<evidence type="ECO:0000256" key="8">
    <source>
        <dbReference type="ARBA" id="ARBA00023214"/>
    </source>
</evidence>
<dbReference type="GO" id="GO:0005254">
    <property type="term" value="F:chloride channel activity"/>
    <property type="evidence" value="ECO:0007669"/>
    <property type="project" value="UniProtKB-KW"/>
</dbReference>
<keyword evidence="8" id="KW-0868">Chloride</keyword>
<evidence type="ECO:0000256" key="5">
    <source>
        <dbReference type="ARBA" id="ARBA00023065"/>
    </source>
</evidence>
<evidence type="ECO:0000256" key="10">
    <source>
        <dbReference type="SAM" id="MobiDB-lite"/>
    </source>
</evidence>
<evidence type="ECO:0000256" key="1">
    <source>
        <dbReference type="ARBA" id="ARBA00004141"/>
    </source>
</evidence>
<evidence type="ECO:0000256" key="3">
    <source>
        <dbReference type="ARBA" id="ARBA00022692"/>
    </source>
</evidence>
<dbReference type="CDD" id="cd01034">
    <property type="entry name" value="EriC_like"/>
    <property type="match status" value="1"/>
</dbReference>
<keyword evidence="7" id="KW-0869">Chloride channel</keyword>
<evidence type="ECO:0000256" key="9">
    <source>
        <dbReference type="ARBA" id="ARBA00023303"/>
    </source>
</evidence>
<dbReference type="InterPro" id="IPR050368">
    <property type="entry name" value="ClC-type_chloride_channel"/>
</dbReference>
<dbReference type="RefSeq" id="WP_087283162.1">
    <property type="nucleotide sequence ID" value="NZ_CP021455.1"/>
</dbReference>
<dbReference type="Proteomes" id="UP000196138">
    <property type="component" value="Chromosome"/>
</dbReference>
<keyword evidence="2" id="KW-0813">Transport</keyword>
<dbReference type="PANTHER" id="PTHR43427">
    <property type="entry name" value="CHLORIDE CHANNEL PROTEIN CLC-E"/>
    <property type="match status" value="1"/>
</dbReference>
<dbReference type="AlphaFoldDB" id="A0A1Y0ERF3"/>
<dbReference type="Gene3D" id="1.10.3080.10">
    <property type="entry name" value="Clc chloride channel"/>
    <property type="match status" value="1"/>
</dbReference>
<evidence type="ECO:0000256" key="6">
    <source>
        <dbReference type="ARBA" id="ARBA00023136"/>
    </source>
</evidence>
<evidence type="ECO:0000256" key="11">
    <source>
        <dbReference type="SAM" id="Phobius"/>
    </source>
</evidence>
<dbReference type="InterPro" id="IPR014743">
    <property type="entry name" value="Cl-channel_core"/>
</dbReference>
<dbReference type="Pfam" id="PF00654">
    <property type="entry name" value="Voltage_CLC"/>
    <property type="match status" value="1"/>
</dbReference>
<keyword evidence="5" id="KW-0406">Ion transport</keyword>
<sequence length="475" mass="49263">MKGDPNFRDNLLAELRNSRLWLDRLVVASFALAAGLAVVLFTLLADWAGELFLDLHDTWRWAPLIWTPALCGLIVWLMQSWLKGAGGSGPPQIIAAIDPDTDNATRSKLASLRISAAKIVAVTGGILAGLSMGRQGPSVQIAAGIMYSARRFLSAKSAIKPRELLIAGGAAGIAAAFNTPLGGIVFAVEELNRKVEQRSSGLMLSGIVLAGLVAISVFGNLSYFGRIRAEAVGWGVVLPTVLVTLLCGLLGGLLARLLIASAAGVPTRVCAFQRKHPIRFAMLCGLAVGVINVVTAGSVSGGGHEHTRELLNSAQSDLPVLWTWLKFVATWLSAWSGVPGGLFAPSLSMGASIGGDVAHFLAPDYHVVLIALGMAAFLGAVTQAPITAMIIVMEMVDGYDLVLGLMACAMAASLISRMVSRPLFATMADITLARLAAQAAAPVSPEPASAVATPAAATPAPAPASSQTDPRDPAA</sequence>
<keyword evidence="13" id="KW-1185">Reference proteome</keyword>
<dbReference type="OrthoDB" id="9767361at2"/>
<feature type="transmembrane region" description="Helical" evidence="11">
    <location>
        <begin position="116"/>
        <end position="133"/>
    </location>
</feature>
<feature type="transmembrane region" description="Helical" evidence="11">
    <location>
        <begin position="321"/>
        <end position="344"/>
    </location>
</feature>
<evidence type="ECO:0000256" key="4">
    <source>
        <dbReference type="ARBA" id="ARBA00022989"/>
    </source>
</evidence>
<feature type="compositionally biased region" description="Low complexity" evidence="10">
    <location>
        <begin position="450"/>
        <end position="467"/>
    </location>
</feature>
<dbReference type="PRINTS" id="PR00762">
    <property type="entry name" value="CLCHANNEL"/>
</dbReference>
<keyword evidence="9" id="KW-0407">Ion channel</keyword>
<feature type="transmembrane region" description="Helical" evidence="11">
    <location>
        <begin position="365"/>
        <end position="392"/>
    </location>
</feature>
<comment type="subcellular location">
    <subcellularLocation>
        <location evidence="1">Membrane</location>
        <topology evidence="1">Multi-pass membrane protein</topology>
    </subcellularLocation>
</comment>
<dbReference type="SUPFAM" id="SSF81340">
    <property type="entry name" value="Clc chloride channel"/>
    <property type="match status" value="1"/>
</dbReference>
<organism evidence="12 13">
    <name type="scientific">Comamonas serinivorans</name>
    <dbReference type="NCBI Taxonomy" id="1082851"/>
    <lineage>
        <taxon>Bacteria</taxon>
        <taxon>Pseudomonadati</taxon>
        <taxon>Pseudomonadota</taxon>
        <taxon>Betaproteobacteria</taxon>
        <taxon>Burkholderiales</taxon>
        <taxon>Comamonadaceae</taxon>
        <taxon>Comamonas</taxon>
    </lineage>
</organism>
<keyword evidence="4 11" id="KW-1133">Transmembrane helix</keyword>
<feature type="transmembrane region" description="Helical" evidence="11">
    <location>
        <begin position="164"/>
        <end position="188"/>
    </location>
</feature>
<evidence type="ECO:0000256" key="7">
    <source>
        <dbReference type="ARBA" id="ARBA00023173"/>
    </source>
</evidence>
<accession>A0A1Y0ERF3</accession>
<dbReference type="KEGG" id="cser:CCO03_17465"/>
<dbReference type="PANTHER" id="PTHR43427:SF6">
    <property type="entry name" value="CHLORIDE CHANNEL PROTEIN CLC-E"/>
    <property type="match status" value="1"/>
</dbReference>
<feature type="transmembrane region" description="Helical" evidence="11">
    <location>
        <begin position="64"/>
        <end position="82"/>
    </location>
</feature>
<reference evidence="12 13" key="1">
    <citation type="submission" date="2017-05" db="EMBL/GenBank/DDBJ databases">
        <authorList>
            <person name="Song R."/>
            <person name="Chenine A.L."/>
            <person name="Ruprecht R.M."/>
        </authorList>
    </citation>
    <scope>NUCLEOTIDE SEQUENCE [LARGE SCALE GENOMIC DNA]</scope>
    <source>
        <strain evidence="12 13">DSM 26136</strain>
    </source>
</reference>
<dbReference type="GO" id="GO:0034707">
    <property type="term" value="C:chloride channel complex"/>
    <property type="evidence" value="ECO:0007669"/>
    <property type="project" value="UniProtKB-KW"/>
</dbReference>
<name>A0A1Y0ERF3_9BURK</name>
<feature type="transmembrane region" description="Helical" evidence="11">
    <location>
        <begin position="236"/>
        <end position="259"/>
    </location>
</feature>
<protein>
    <submittedName>
        <fullName evidence="12">Chloride channel protein</fullName>
    </submittedName>
</protein>
<feature type="transmembrane region" description="Helical" evidence="11">
    <location>
        <begin position="200"/>
        <end position="224"/>
    </location>
</feature>
<evidence type="ECO:0000313" key="12">
    <source>
        <dbReference type="EMBL" id="ARU06227.1"/>
    </source>
</evidence>
<evidence type="ECO:0000313" key="13">
    <source>
        <dbReference type="Proteomes" id="UP000196138"/>
    </source>
</evidence>
<gene>
    <name evidence="12" type="ORF">CCO03_17465</name>
</gene>
<keyword evidence="3 11" id="KW-0812">Transmembrane</keyword>
<keyword evidence="6 11" id="KW-0472">Membrane</keyword>
<feature type="transmembrane region" description="Helical" evidence="11">
    <location>
        <begin position="21"/>
        <end position="44"/>
    </location>
</feature>
<evidence type="ECO:0000256" key="2">
    <source>
        <dbReference type="ARBA" id="ARBA00022448"/>
    </source>
</evidence>
<proteinExistence type="predicted"/>
<feature type="transmembrane region" description="Helical" evidence="11">
    <location>
        <begin position="280"/>
        <end position="301"/>
    </location>
</feature>
<feature type="transmembrane region" description="Helical" evidence="11">
    <location>
        <begin position="398"/>
        <end position="415"/>
    </location>
</feature>